<reference evidence="2 3" key="1">
    <citation type="submission" date="2021-03" db="EMBL/GenBank/DDBJ databases">
        <title>Actinoplanes flavus sp. nov., a novel actinomycete isolated from Coconut Palm rhizosphere soil.</title>
        <authorList>
            <person name="Luo X."/>
        </authorList>
    </citation>
    <scope>NUCLEOTIDE SEQUENCE [LARGE SCALE GENOMIC DNA]</scope>
    <source>
        <strain evidence="2 3">NEAU-H7</strain>
    </source>
</reference>
<name>A0ABS3UUS5_9ACTN</name>
<keyword evidence="1" id="KW-0472">Membrane</keyword>
<protein>
    <recommendedName>
        <fullName evidence="4">ABC transporter</fullName>
    </recommendedName>
</protein>
<feature type="transmembrane region" description="Helical" evidence="1">
    <location>
        <begin position="114"/>
        <end position="138"/>
    </location>
</feature>
<keyword evidence="1" id="KW-1133">Transmembrane helix</keyword>
<sequence>MSVRVLPLLVLPAARATPWTAFLAAAGVGLAIVAVPAAFRVELGVDDLVGLLRAAAVCGALGLAFLLDDPAARTIATVPAPRPIRYAARAGVIIPAAVAWWAVILAVTGAGAGAALPLGGVTVEAAALACVALAVGAVRLRSSDAGGIVAAPAVLVLVVAASRIPPDLALYVPPGDDRWAAAHDRWAVLLAAAVAVAVWAVREPTRRRPAITAGRR</sequence>
<gene>
    <name evidence="2" type="ORF">J5X75_33000</name>
</gene>
<evidence type="ECO:0008006" key="4">
    <source>
        <dbReference type="Google" id="ProtNLM"/>
    </source>
</evidence>
<feature type="transmembrane region" description="Helical" evidence="1">
    <location>
        <begin position="21"/>
        <end position="39"/>
    </location>
</feature>
<evidence type="ECO:0000313" key="3">
    <source>
        <dbReference type="Proteomes" id="UP000679690"/>
    </source>
</evidence>
<dbReference type="Proteomes" id="UP000679690">
    <property type="component" value="Unassembled WGS sequence"/>
</dbReference>
<feature type="transmembrane region" description="Helical" evidence="1">
    <location>
        <begin position="185"/>
        <end position="201"/>
    </location>
</feature>
<keyword evidence="3" id="KW-1185">Reference proteome</keyword>
<feature type="transmembrane region" description="Helical" evidence="1">
    <location>
        <begin position="87"/>
        <end position="108"/>
    </location>
</feature>
<dbReference type="RefSeq" id="WP_208471532.1">
    <property type="nucleotide sequence ID" value="NZ_JAGFNS010000027.1"/>
</dbReference>
<keyword evidence="1" id="KW-0812">Transmembrane</keyword>
<comment type="caution">
    <text evidence="2">The sequence shown here is derived from an EMBL/GenBank/DDBJ whole genome shotgun (WGS) entry which is preliminary data.</text>
</comment>
<dbReference type="EMBL" id="JAGFNS010000027">
    <property type="protein sequence ID" value="MBO3742337.1"/>
    <property type="molecule type" value="Genomic_DNA"/>
</dbReference>
<evidence type="ECO:0000256" key="1">
    <source>
        <dbReference type="SAM" id="Phobius"/>
    </source>
</evidence>
<organism evidence="2 3">
    <name type="scientific">Actinoplanes flavus</name>
    <dbReference type="NCBI Taxonomy" id="2820290"/>
    <lineage>
        <taxon>Bacteria</taxon>
        <taxon>Bacillati</taxon>
        <taxon>Actinomycetota</taxon>
        <taxon>Actinomycetes</taxon>
        <taxon>Micromonosporales</taxon>
        <taxon>Micromonosporaceae</taxon>
        <taxon>Actinoplanes</taxon>
    </lineage>
</organism>
<proteinExistence type="predicted"/>
<evidence type="ECO:0000313" key="2">
    <source>
        <dbReference type="EMBL" id="MBO3742337.1"/>
    </source>
</evidence>
<feature type="transmembrane region" description="Helical" evidence="1">
    <location>
        <begin position="145"/>
        <end position="165"/>
    </location>
</feature>
<feature type="transmembrane region" description="Helical" evidence="1">
    <location>
        <begin position="51"/>
        <end position="67"/>
    </location>
</feature>
<accession>A0ABS3UUS5</accession>